<evidence type="ECO:0000313" key="1">
    <source>
        <dbReference type="EMBL" id="GFM37973.1"/>
    </source>
</evidence>
<evidence type="ECO:0000313" key="2">
    <source>
        <dbReference type="Proteomes" id="UP000503820"/>
    </source>
</evidence>
<name>A0A7J0BWA0_9BACT</name>
<dbReference type="AlphaFoldDB" id="A0A7J0BWA0"/>
<gene>
    <name evidence="1" type="ORF">DSM19430T_26570</name>
</gene>
<dbReference type="EMBL" id="BLVP01000010">
    <property type="protein sequence ID" value="GFM37973.1"/>
    <property type="molecule type" value="Genomic_DNA"/>
</dbReference>
<comment type="caution">
    <text evidence="1">The sequence shown here is derived from an EMBL/GenBank/DDBJ whole genome shotgun (WGS) entry which is preliminary data.</text>
</comment>
<dbReference type="InterPro" id="IPR021505">
    <property type="entry name" value="Phage_B3_Orf6"/>
</dbReference>
<dbReference type="Pfam" id="PF11363">
    <property type="entry name" value="DUF3164"/>
    <property type="match status" value="1"/>
</dbReference>
<keyword evidence="2" id="KW-1185">Reference proteome</keyword>
<protein>
    <submittedName>
        <fullName evidence="1">Sulfate transporter</fullName>
    </submittedName>
</protein>
<dbReference type="RefSeq" id="WP_174410585.1">
    <property type="nucleotide sequence ID" value="NZ_BLVP01000010.1"/>
</dbReference>
<sequence>MTQVPQGYMENAQGHLVPVGQVKEIDLARHELVMEKIAKARAMQTELRRLKGEIMGDVEAFIALSAEKYGADMGGRKGNVTLASFDGRYQLKRQISENLTFDERLHVAKNLIDECLKEWSEGSPEALQALVTKAFDVDKEGRINVGNILGLRKVAIDDPRWHRAMEAISDSLTVTGTKAYFRLYERDASGKMQAISLDIAAL</sequence>
<dbReference type="Proteomes" id="UP000503820">
    <property type="component" value="Unassembled WGS sequence"/>
</dbReference>
<organism evidence="1 2">
    <name type="scientific">Desulfovibrio psychrotolerans</name>
    <dbReference type="NCBI Taxonomy" id="415242"/>
    <lineage>
        <taxon>Bacteria</taxon>
        <taxon>Pseudomonadati</taxon>
        <taxon>Thermodesulfobacteriota</taxon>
        <taxon>Desulfovibrionia</taxon>
        <taxon>Desulfovibrionales</taxon>
        <taxon>Desulfovibrionaceae</taxon>
        <taxon>Desulfovibrio</taxon>
    </lineage>
</organism>
<reference evidence="1 2" key="1">
    <citation type="submission" date="2020-05" db="EMBL/GenBank/DDBJ databases">
        <title>Draft genome sequence of Desulfovibrio psychrotolerans JS1T.</title>
        <authorList>
            <person name="Ueno A."/>
            <person name="Tamazawa S."/>
            <person name="Tamamura S."/>
            <person name="Murakami T."/>
            <person name="Kiyama T."/>
            <person name="Inomata H."/>
            <person name="Amano Y."/>
            <person name="Miyakawa K."/>
            <person name="Tamaki H."/>
            <person name="Naganuma T."/>
            <person name="Kaneko K."/>
        </authorList>
    </citation>
    <scope>NUCLEOTIDE SEQUENCE [LARGE SCALE GENOMIC DNA]</scope>
    <source>
        <strain evidence="1 2">JS1</strain>
    </source>
</reference>
<proteinExistence type="predicted"/>
<accession>A0A7J0BWA0</accession>